<evidence type="ECO:0000313" key="2">
    <source>
        <dbReference type="EMBL" id="VAW95419.1"/>
    </source>
</evidence>
<feature type="domain" description="PpiC" evidence="1">
    <location>
        <begin position="183"/>
        <end position="282"/>
    </location>
</feature>
<evidence type="ECO:0000259" key="1">
    <source>
        <dbReference type="PROSITE" id="PS50198"/>
    </source>
</evidence>
<dbReference type="Pfam" id="PF13624">
    <property type="entry name" value="SurA_N_3"/>
    <property type="match status" value="1"/>
</dbReference>
<gene>
    <name evidence="2" type="ORF">MNBD_GAMMA20-1522</name>
</gene>
<proteinExistence type="predicted"/>
<organism evidence="2">
    <name type="scientific">hydrothermal vent metagenome</name>
    <dbReference type="NCBI Taxonomy" id="652676"/>
    <lineage>
        <taxon>unclassified sequences</taxon>
        <taxon>metagenomes</taxon>
        <taxon>ecological metagenomes</taxon>
    </lineage>
</organism>
<dbReference type="InterPro" id="IPR046357">
    <property type="entry name" value="PPIase_dom_sf"/>
</dbReference>
<reference evidence="2" key="1">
    <citation type="submission" date="2018-06" db="EMBL/GenBank/DDBJ databases">
        <authorList>
            <person name="Zhirakovskaya E."/>
        </authorList>
    </citation>
    <scope>NUCLEOTIDE SEQUENCE</scope>
</reference>
<sequence length="332" mass="38145">MTKWSKKTHNMTGYLMWLLPCLALTLSACNEQRETLTEKPEKILAKVNGTPILEYQIAMELQQELRKHKNPRAGSTGTAKKNALKKVIEQELLYQASQAQALDIPDIDEKAKETLQSIQTRLGSEERFQDYLKSYNLSTGQMLAITKRKLTMDEYLKNQGLVTPQVSEEEVRSSYEQMPFKRDESLHLNHILLSVEEDTAPAEKKKIHQKAEELRQMIVDGADFAELAKEHSDSSEADGDLGYIKRDYMPAAFDEVVFSLQKGEVSAVFETQFGYHIAKLMDKRPAGKTPYDEVRDFIKRYLQNQRKPQMIAAHIEELRSKANIEIFEEKVN</sequence>
<dbReference type="Gene3D" id="1.10.4030.10">
    <property type="entry name" value="Porin chaperone SurA, peptide-binding domain"/>
    <property type="match status" value="1"/>
</dbReference>
<dbReference type="PANTHER" id="PTHR47245:SF2">
    <property type="entry name" value="PEPTIDYL-PROLYL CIS-TRANS ISOMERASE HP_0175-RELATED"/>
    <property type="match status" value="1"/>
</dbReference>
<dbReference type="InterPro" id="IPR000297">
    <property type="entry name" value="PPIase_PpiC"/>
</dbReference>
<dbReference type="GO" id="GO:0003755">
    <property type="term" value="F:peptidyl-prolyl cis-trans isomerase activity"/>
    <property type="evidence" value="ECO:0007669"/>
    <property type="project" value="InterPro"/>
</dbReference>
<protein>
    <recommendedName>
        <fullName evidence="1">PpiC domain-containing protein</fullName>
    </recommendedName>
</protein>
<dbReference type="InterPro" id="IPR050245">
    <property type="entry name" value="PrsA_foldase"/>
</dbReference>
<dbReference type="PROSITE" id="PS51257">
    <property type="entry name" value="PROKAR_LIPOPROTEIN"/>
    <property type="match status" value="1"/>
</dbReference>
<accession>A0A3B1AB20</accession>
<dbReference type="PROSITE" id="PS50198">
    <property type="entry name" value="PPIC_PPIASE_2"/>
    <property type="match status" value="1"/>
</dbReference>
<dbReference type="Gene3D" id="3.10.50.40">
    <property type="match status" value="1"/>
</dbReference>
<dbReference type="EMBL" id="UOFU01000071">
    <property type="protein sequence ID" value="VAW95419.1"/>
    <property type="molecule type" value="Genomic_DNA"/>
</dbReference>
<dbReference type="PANTHER" id="PTHR47245">
    <property type="entry name" value="PEPTIDYLPROLYL ISOMERASE"/>
    <property type="match status" value="1"/>
</dbReference>
<dbReference type="AlphaFoldDB" id="A0A3B1AB20"/>
<dbReference type="Pfam" id="PF13616">
    <property type="entry name" value="Rotamase_3"/>
    <property type="match status" value="1"/>
</dbReference>
<name>A0A3B1AB20_9ZZZZ</name>
<dbReference type="InterPro" id="IPR027304">
    <property type="entry name" value="Trigger_fact/SurA_dom_sf"/>
</dbReference>
<dbReference type="SUPFAM" id="SSF54534">
    <property type="entry name" value="FKBP-like"/>
    <property type="match status" value="1"/>
</dbReference>
<dbReference type="SUPFAM" id="SSF109998">
    <property type="entry name" value="Triger factor/SurA peptide-binding domain-like"/>
    <property type="match status" value="1"/>
</dbReference>